<organism evidence="4 5">
    <name type="scientific">Digitaria exilis</name>
    <dbReference type="NCBI Taxonomy" id="1010633"/>
    <lineage>
        <taxon>Eukaryota</taxon>
        <taxon>Viridiplantae</taxon>
        <taxon>Streptophyta</taxon>
        <taxon>Embryophyta</taxon>
        <taxon>Tracheophyta</taxon>
        <taxon>Spermatophyta</taxon>
        <taxon>Magnoliopsida</taxon>
        <taxon>Liliopsida</taxon>
        <taxon>Poales</taxon>
        <taxon>Poaceae</taxon>
        <taxon>PACMAD clade</taxon>
        <taxon>Panicoideae</taxon>
        <taxon>Panicodae</taxon>
        <taxon>Paniceae</taxon>
        <taxon>Anthephorinae</taxon>
        <taxon>Digitaria</taxon>
    </lineage>
</organism>
<sequence>MAPRRRRRLRSTAFRKLPSRRRIRRWSRGSHPPTRSRSRTAGARAAGPFLRRGRGDDSAVAWVARREPGGARDEVGGVIERRSSTFKRLYDETRARVLDAPRGAANRIVRPLSLAEFGIVLVDEVKAELSPAMNAAIKIFKHINGTEEINSYGTLCASATEICYVRLLVPAAHAVHLIGKQGVTIKLIQESTGATIRIIDEGMLLST</sequence>
<name>A0A835KDE6_9POAL</name>
<dbReference type="PANTHER" id="PTHR10288">
    <property type="entry name" value="KH DOMAIN CONTAINING RNA BINDING PROTEIN"/>
    <property type="match status" value="1"/>
</dbReference>
<keyword evidence="5" id="KW-1185">Reference proteome</keyword>
<proteinExistence type="predicted"/>
<dbReference type="OrthoDB" id="442947at2759"/>
<evidence type="ECO:0000256" key="2">
    <source>
        <dbReference type="SAM" id="MobiDB-lite"/>
    </source>
</evidence>
<dbReference type="Proteomes" id="UP000636709">
    <property type="component" value="Unassembled WGS sequence"/>
</dbReference>
<dbReference type="InterPro" id="IPR036612">
    <property type="entry name" value="KH_dom_type_1_sf"/>
</dbReference>
<dbReference type="Pfam" id="PF00013">
    <property type="entry name" value="KH_1"/>
    <property type="match status" value="1"/>
</dbReference>
<dbReference type="GO" id="GO:0003723">
    <property type="term" value="F:RNA binding"/>
    <property type="evidence" value="ECO:0007669"/>
    <property type="project" value="UniProtKB-UniRule"/>
</dbReference>
<dbReference type="Gene3D" id="3.30.310.210">
    <property type="match status" value="1"/>
</dbReference>
<reference evidence="4" key="1">
    <citation type="submission" date="2020-07" db="EMBL/GenBank/DDBJ databases">
        <title>Genome sequence and genetic diversity analysis of an under-domesticated orphan crop, white fonio (Digitaria exilis).</title>
        <authorList>
            <person name="Bennetzen J.L."/>
            <person name="Chen S."/>
            <person name="Ma X."/>
            <person name="Wang X."/>
            <person name="Yssel A.E.J."/>
            <person name="Chaluvadi S.R."/>
            <person name="Johnson M."/>
            <person name="Gangashetty P."/>
            <person name="Hamidou F."/>
            <person name="Sanogo M.D."/>
            <person name="Zwaenepoel A."/>
            <person name="Wallace J."/>
            <person name="Van De Peer Y."/>
            <person name="Van Deynze A."/>
        </authorList>
    </citation>
    <scope>NUCLEOTIDE SEQUENCE</scope>
    <source>
        <tissue evidence="4">Leaves</tissue>
    </source>
</reference>
<protein>
    <recommendedName>
        <fullName evidence="3">K Homology domain-containing protein</fullName>
    </recommendedName>
</protein>
<dbReference type="EMBL" id="JACEFO010001644">
    <property type="protein sequence ID" value="KAF8727343.1"/>
    <property type="molecule type" value="Genomic_DNA"/>
</dbReference>
<evidence type="ECO:0000256" key="1">
    <source>
        <dbReference type="PROSITE-ProRule" id="PRU00117"/>
    </source>
</evidence>
<accession>A0A835KDE6</accession>
<feature type="domain" description="K Homology" evidence="3">
    <location>
        <begin position="165"/>
        <end position="201"/>
    </location>
</feature>
<keyword evidence="1" id="KW-0694">RNA-binding</keyword>
<dbReference type="InterPro" id="IPR004088">
    <property type="entry name" value="KH_dom_type_1"/>
</dbReference>
<dbReference type="AlphaFoldDB" id="A0A835KDE6"/>
<evidence type="ECO:0000313" key="4">
    <source>
        <dbReference type="EMBL" id="KAF8727343.1"/>
    </source>
</evidence>
<dbReference type="SUPFAM" id="SSF54791">
    <property type="entry name" value="Eukaryotic type KH-domain (KH-domain type I)"/>
    <property type="match status" value="1"/>
</dbReference>
<comment type="caution">
    <text evidence="4">The sequence shown here is derived from an EMBL/GenBank/DDBJ whole genome shotgun (WGS) entry which is preliminary data.</text>
</comment>
<feature type="compositionally biased region" description="Basic residues" evidence="2">
    <location>
        <begin position="20"/>
        <end position="38"/>
    </location>
</feature>
<dbReference type="PROSITE" id="PS50084">
    <property type="entry name" value="KH_TYPE_1"/>
    <property type="match status" value="1"/>
</dbReference>
<evidence type="ECO:0000259" key="3">
    <source>
        <dbReference type="Pfam" id="PF00013"/>
    </source>
</evidence>
<feature type="region of interest" description="Disordered" evidence="2">
    <location>
        <begin position="20"/>
        <end position="50"/>
    </location>
</feature>
<evidence type="ECO:0000313" key="5">
    <source>
        <dbReference type="Proteomes" id="UP000636709"/>
    </source>
</evidence>
<gene>
    <name evidence="4" type="ORF">HU200_018945</name>
</gene>